<evidence type="ECO:0000256" key="2">
    <source>
        <dbReference type="ARBA" id="ARBA00022448"/>
    </source>
</evidence>
<sequence>MAFRNRNWIELVFTLKGSVIPRVWQRVVVAMTFSLIVTIIYQSGLIWIHQPILASLIPGVVLGLLLVFRTNTSYDKFWEGRKLIGGIIISGRSLSRQMWVNIPEKTPEDTEEKKAAVLLLAGFLMATKLHLRNESIDGQLQSIISNNQYLELKEVNHIPLRIAKWIGDYFRKIYDLNYIDSIQLSTYNQILDLMVKDKTGCERILNTPIPLAYATHLKHLLFLYCFALPFQLVADLSWITIPATGVISFALLGIEAIGLEIENPFGYDPNDLPLDNMCNRLLWDIEELMSSDSRKEYLVE</sequence>
<organism evidence="10 11">
    <name type="scientific">Okeania hirsuta</name>
    <dbReference type="NCBI Taxonomy" id="1458930"/>
    <lineage>
        <taxon>Bacteria</taxon>
        <taxon>Bacillati</taxon>
        <taxon>Cyanobacteriota</taxon>
        <taxon>Cyanophyceae</taxon>
        <taxon>Oscillatoriophycideae</taxon>
        <taxon>Oscillatoriales</taxon>
        <taxon>Microcoleaceae</taxon>
        <taxon>Okeania</taxon>
    </lineage>
</organism>
<evidence type="ECO:0000256" key="7">
    <source>
        <dbReference type="ARBA" id="ARBA00023136"/>
    </source>
</evidence>
<evidence type="ECO:0000313" key="10">
    <source>
        <dbReference type="EMBL" id="RQH53416.1"/>
    </source>
</evidence>
<evidence type="ECO:0000256" key="6">
    <source>
        <dbReference type="ARBA" id="ARBA00023065"/>
    </source>
</evidence>
<keyword evidence="11" id="KW-1185">Reference proteome</keyword>
<keyword evidence="6" id="KW-0406">Ion transport</keyword>
<dbReference type="PANTHER" id="PTHR33281:SF19">
    <property type="entry name" value="VOLTAGE-DEPENDENT ANION CHANNEL-FORMING PROTEIN YNEE"/>
    <property type="match status" value="1"/>
</dbReference>
<dbReference type="Pfam" id="PF25539">
    <property type="entry name" value="Bestrophin_2"/>
    <property type="match status" value="1"/>
</dbReference>
<dbReference type="AlphaFoldDB" id="A0A3N6NK18"/>
<evidence type="ECO:0008006" key="12">
    <source>
        <dbReference type="Google" id="ProtNLM"/>
    </source>
</evidence>
<evidence type="ECO:0000256" key="1">
    <source>
        <dbReference type="ARBA" id="ARBA00004651"/>
    </source>
</evidence>
<comment type="similarity">
    <text evidence="8">Belongs to the anion channel-forming bestrophin (TC 1.A.46) family.</text>
</comment>
<evidence type="ECO:0000313" key="11">
    <source>
        <dbReference type="Proteomes" id="UP000269154"/>
    </source>
</evidence>
<keyword evidence="4 9" id="KW-0812">Transmembrane</keyword>
<dbReference type="RefSeq" id="WP_124146255.1">
    <property type="nucleotide sequence ID" value="NZ_CAWOKI010000147.1"/>
</dbReference>
<keyword evidence="2" id="KW-0813">Transport</keyword>
<comment type="caution">
    <text evidence="10">The sequence shown here is derived from an EMBL/GenBank/DDBJ whole genome shotgun (WGS) entry which is preliminary data.</text>
</comment>
<protein>
    <recommendedName>
        <fullName evidence="12">Bestrophin</fullName>
    </recommendedName>
</protein>
<reference evidence="10 11" key="1">
    <citation type="journal article" date="2018" name="ACS Chem. Biol.">
        <title>Ketoreductase domain dysfunction expands chemodiversity: malyngamide biosynthesis in the cyanobacterium Okeania hirsuta.</title>
        <authorList>
            <person name="Moss N.A."/>
            <person name="Leao T."/>
            <person name="Rankin M."/>
            <person name="McCullough T.M."/>
            <person name="Qu P."/>
            <person name="Korobeynikov A."/>
            <person name="Smith J.L."/>
            <person name="Gerwick L."/>
            <person name="Gerwick W.H."/>
        </authorList>
    </citation>
    <scope>NUCLEOTIDE SEQUENCE [LARGE SCALE GENOMIC DNA]</scope>
    <source>
        <strain evidence="10 11">PAB10Feb10-1</strain>
    </source>
</reference>
<evidence type="ECO:0000256" key="9">
    <source>
        <dbReference type="SAM" id="Phobius"/>
    </source>
</evidence>
<evidence type="ECO:0000256" key="3">
    <source>
        <dbReference type="ARBA" id="ARBA00022475"/>
    </source>
</evidence>
<evidence type="ECO:0000256" key="8">
    <source>
        <dbReference type="ARBA" id="ARBA00034708"/>
    </source>
</evidence>
<comment type="subcellular location">
    <subcellularLocation>
        <location evidence="1">Cell membrane</location>
        <topology evidence="1">Multi-pass membrane protein</topology>
    </subcellularLocation>
</comment>
<dbReference type="OrthoDB" id="445589at2"/>
<keyword evidence="3" id="KW-1003">Cell membrane</keyword>
<dbReference type="EMBL" id="RCBY01000014">
    <property type="protein sequence ID" value="RQH53416.1"/>
    <property type="molecule type" value="Genomic_DNA"/>
</dbReference>
<keyword evidence="5 9" id="KW-1133">Transmembrane helix</keyword>
<dbReference type="InterPro" id="IPR044669">
    <property type="entry name" value="YneE/VCCN1/2-like"/>
</dbReference>
<dbReference type="GO" id="GO:0005886">
    <property type="term" value="C:plasma membrane"/>
    <property type="evidence" value="ECO:0007669"/>
    <property type="project" value="UniProtKB-SubCell"/>
</dbReference>
<proteinExistence type="inferred from homology"/>
<feature type="transmembrane region" description="Helical" evidence="9">
    <location>
        <begin position="47"/>
        <end position="68"/>
    </location>
</feature>
<keyword evidence="7 9" id="KW-0472">Membrane</keyword>
<dbReference type="Proteomes" id="UP000269154">
    <property type="component" value="Unassembled WGS sequence"/>
</dbReference>
<feature type="transmembrane region" description="Helical" evidence="9">
    <location>
        <begin position="23"/>
        <end position="41"/>
    </location>
</feature>
<gene>
    <name evidence="10" type="ORF">D5R40_04410</name>
</gene>
<dbReference type="GO" id="GO:0005254">
    <property type="term" value="F:chloride channel activity"/>
    <property type="evidence" value="ECO:0007669"/>
    <property type="project" value="InterPro"/>
</dbReference>
<accession>A0A3N6NK18</accession>
<evidence type="ECO:0000256" key="5">
    <source>
        <dbReference type="ARBA" id="ARBA00022989"/>
    </source>
</evidence>
<dbReference type="PANTHER" id="PTHR33281">
    <property type="entry name" value="UPF0187 PROTEIN YNEE"/>
    <property type="match status" value="1"/>
</dbReference>
<evidence type="ECO:0000256" key="4">
    <source>
        <dbReference type="ARBA" id="ARBA00022692"/>
    </source>
</evidence>
<name>A0A3N6NK18_9CYAN</name>